<dbReference type="InterPro" id="IPR052550">
    <property type="entry name" value="Pyrimidine_5'-ntase_YjjG"/>
</dbReference>
<dbReference type="RefSeq" id="WP_379320156.1">
    <property type="nucleotide sequence ID" value="NZ_JBHTLM010000011.1"/>
</dbReference>
<dbReference type="EMBL" id="JBHTLM010000011">
    <property type="protein sequence ID" value="MFD1177709.1"/>
    <property type="molecule type" value="Genomic_DNA"/>
</dbReference>
<reference evidence="2" key="1">
    <citation type="journal article" date="2019" name="Int. J. Syst. Evol. Microbiol.">
        <title>The Global Catalogue of Microorganisms (GCM) 10K type strain sequencing project: providing services to taxonomists for standard genome sequencing and annotation.</title>
        <authorList>
            <consortium name="The Broad Institute Genomics Platform"/>
            <consortium name="The Broad Institute Genome Sequencing Center for Infectious Disease"/>
            <person name="Wu L."/>
            <person name="Ma J."/>
        </authorList>
    </citation>
    <scope>NUCLEOTIDE SEQUENCE [LARGE SCALE GENOMIC DNA]</scope>
    <source>
        <strain evidence="2">CCUG 59189</strain>
    </source>
</reference>
<keyword evidence="1" id="KW-0378">Hydrolase</keyword>
<keyword evidence="2" id="KW-1185">Reference proteome</keyword>
<dbReference type="PANTHER" id="PTHR47478">
    <property type="match status" value="1"/>
</dbReference>
<dbReference type="InterPro" id="IPR023214">
    <property type="entry name" value="HAD_sf"/>
</dbReference>
<dbReference type="Gene3D" id="1.10.150.240">
    <property type="entry name" value="Putative phosphatase, domain 2"/>
    <property type="match status" value="1"/>
</dbReference>
<dbReference type="SUPFAM" id="SSF56784">
    <property type="entry name" value="HAD-like"/>
    <property type="match status" value="1"/>
</dbReference>
<dbReference type="PRINTS" id="PR00413">
    <property type="entry name" value="HADHALOGNASE"/>
</dbReference>
<sequence>MRYSYILFDADDTLFDYSQGEGYALARALKQEGINCTDEVVQAYRVINQQLWDDFEQRKIKLDTLRTERFSRLIHELSLPIKSDVHFFSECYLNFLGEAAFLVEGAYDICKYLKDSGIELSIITNGIKKVQMNRIARSDLAEFFTEIIVSEDTGYQKPHPGIFDYAFAKLGTPDKAEVLIVGDSLTSDMKGGIDYGIDTCWFNPRHLPNPPEIRPTYEIHRLQQIKTFIL</sequence>
<dbReference type="EC" id="3.1.3.5" evidence="1"/>
<protein>
    <submittedName>
        <fullName evidence="1">YjjG family noncanonical pyrimidine nucleotidase</fullName>
        <ecNumber evidence="1">3.1.3.5</ecNumber>
    </submittedName>
</protein>
<gene>
    <name evidence="1" type="ORF">ACFQ3W_15565</name>
</gene>
<dbReference type="SFLD" id="SFLDG01129">
    <property type="entry name" value="C1.5:_HAD__Beta-PGM__Phosphata"/>
    <property type="match status" value="1"/>
</dbReference>
<evidence type="ECO:0000313" key="1">
    <source>
        <dbReference type="EMBL" id="MFD1177709.1"/>
    </source>
</evidence>
<dbReference type="InterPro" id="IPR036412">
    <property type="entry name" value="HAD-like_sf"/>
</dbReference>
<dbReference type="GO" id="GO:0008253">
    <property type="term" value="F:5'-nucleotidase activity"/>
    <property type="evidence" value="ECO:0007669"/>
    <property type="project" value="UniProtKB-EC"/>
</dbReference>
<accession>A0ABW3RYY6</accession>
<dbReference type="Pfam" id="PF13419">
    <property type="entry name" value="HAD_2"/>
    <property type="match status" value="1"/>
</dbReference>
<evidence type="ECO:0000313" key="2">
    <source>
        <dbReference type="Proteomes" id="UP001597262"/>
    </source>
</evidence>
<dbReference type="InterPro" id="IPR041492">
    <property type="entry name" value="HAD_2"/>
</dbReference>
<dbReference type="NCBIfam" id="NF006976">
    <property type="entry name" value="PRK09449.1"/>
    <property type="match status" value="1"/>
</dbReference>
<dbReference type="Gene3D" id="3.40.50.1000">
    <property type="entry name" value="HAD superfamily/HAD-like"/>
    <property type="match status" value="1"/>
</dbReference>
<dbReference type="PANTHER" id="PTHR47478:SF1">
    <property type="entry name" value="PYRIMIDINE 5'-NUCLEOTIDASE YJJG"/>
    <property type="match status" value="1"/>
</dbReference>
<organism evidence="1 2">
    <name type="scientific">Paenibacillus puldeungensis</name>
    <dbReference type="NCBI Taxonomy" id="696536"/>
    <lineage>
        <taxon>Bacteria</taxon>
        <taxon>Bacillati</taxon>
        <taxon>Bacillota</taxon>
        <taxon>Bacilli</taxon>
        <taxon>Bacillales</taxon>
        <taxon>Paenibacillaceae</taxon>
        <taxon>Paenibacillus</taxon>
    </lineage>
</organism>
<dbReference type="InterPro" id="IPR006439">
    <property type="entry name" value="HAD-SF_hydro_IA"/>
</dbReference>
<proteinExistence type="predicted"/>
<dbReference type="InterPro" id="IPR023198">
    <property type="entry name" value="PGP-like_dom2"/>
</dbReference>
<name>A0ABW3RYY6_9BACL</name>
<dbReference type="InterPro" id="IPR011951">
    <property type="entry name" value="HAD-SF_hydro_IA_YjjG/PynA"/>
</dbReference>
<dbReference type="NCBIfam" id="TIGR02254">
    <property type="entry name" value="YjjG_YfnB"/>
    <property type="match status" value="1"/>
</dbReference>
<dbReference type="NCBIfam" id="TIGR01549">
    <property type="entry name" value="HAD-SF-IA-v1"/>
    <property type="match status" value="1"/>
</dbReference>
<dbReference type="SFLD" id="SFLDG01135">
    <property type="entry name" value="C1.5.6:_HAD__Beta-PGM__Phospha"/>
    <property type="match status" value="1"/>
</dbReference>
<comment type="caution">
    <text evidence="1">The sequence shown here is derived from an EMBL/GenBank/DDBJ whole genome shotgun (WGS) entry which is preliminary data.</text>
</comment>
<dbReference type="Proteomes" id="UP001597262">
    <property type="component" value="Unassembled WGS sequence"/>
</dbReference>
<dbReference type="SFLD" id="SFLDS00003">
    <property type="entry name" value="Haloacid_Dehalogenase"/>
    <property type="match status" value="1"/>
</dbReference>